<dbReference type="Gene3D" id="1.10.10.10">
    <property type="entry name" value="Winged helix-like DNA-binding domain superfamily/Winged helix DNA-binding domain"/>
    <property type="match status" value="1"/>
</dbReference>
<dbReference type="SUPFAM" id="SSF54909">
    <property type="entry name" value="Dimeric alpha+beta barrel"/>
    <property type="match status" value="1"/>
</dbReference>
<evidence type="ECO:0000313" key="6">
    <source>
        <dbReference type="Proteomes" id="UP000184603"/>
    </source>
</evidence>
<proteinExistence type="predicted"/>
<keyword evidence="2" id="KW-0238">DNA-binding</keyword>
<dbReference type="GO" id="GO:0043200">
    <property type="term" value="P:response to amino acid"/>
    <property type="evidence" value="ECO:0007669"/>
    <property type="project" value="TreeGrafter"/>
</dbReference>
<dbReference type="PANTHER" id="PTHR30154">
    <property type="entry name" value="LEUCINE-RESPONSIVE REGULATORY PROTEIN"/>
    <property type="match status" value="1"/>
</dbReference>
<dbReference type="InterPro" id="IPR000485">
    <property type="entry name" value="AsnC-type_HTH_dom"/>
</dbReference>
<evidence type="ECO:0000256" key="1">
    <source>
        <dbReference type="ARBA" id="ARBA00023015"/>
    </source>
</evidence>
<dbReference type="InterPro" id="IPR011991">
    <property type="entry name" value="ArsR-like_HTH"/>
</dbReference>
<evidence type="ECO:0000256" key="2">
    <source>
        <dbReference type="ARBA" id="ARBA00023125"/>
    </source>
</evidence>
<reference evidence="5 6" key="1">
    <citation type="submission" date="2016-12" db="EMBL/GenBank/DDBJ databases">
        <authorList>
            <person name="Song W.-J."/>
            <person name="Kurnit D.M."/>
        </authorList>
    </citation>
    <scope>NUCLEOTIDE SEQUENCE [LARGE SCALE GENOMIC DNA]</scope>
    <source>
        <strain evidence="5 6">DSM 18488</strain>
    </source>
</reference>
<dbReference type="STRING" id="1121416.SAMN02745220_00269"/>
<dbReference type="InterPro" id="IPR011008">
    <property type="entry name" value="Dimeric_a/b-barrel"/>
</dbReference>
<dbReference type="PRINTS" id="PR00033">
    <property type="entry name" value="HTHASNC"/>
</dbReference>
<evidence type="ECO:0000313" key="5">
    <source>
        <dbReference type="EMBL" id="SHO43051.1"/>
    </source>
</evidence>
<feature type="domain" description="HTH asnC-type" evidence="4">
    <location>
        <begin position="14"/>
        <end position="74"/>
    </location>
</feature>
<evidence type="ECO:0000256" key="3">
    <source>
        <dbReference type="ARBA" id="ARBA00023163"/>
    </source>
</evidence>
<dbReference type="InterPro" id="IPR019887">
    <property type="entry name" value="Tscrpt_reg_AsnC/Lrp_C"/>
</dbReference>
<protein>
    <submittedName>
        <fullName evidence="5">Lrp/AsnC family transcriptional regulator, regulator for asnA, asnC and gidA</fullName>
    </submittedName>
</protein>
<dbReference type="PROSITE" id="PS50956">
    <property type="entry name" value="HTH_ASNC_2"/>
    <property type="match status" value="1"/>
</dbReference>
<evidence type="ECO:0000259" key="4">
    <source>
        <dbReference type="PROSITE" id="PS50956"/>
    </source>
</evidence>
<keyword evidence="6" id="KW-1185">Reference proteome</keyword>
<dbReference type="GO" id="GO:0005829">
    <property type="term" value="C:cytosol"/>
    <property type="evidence" value="ECO:0007669"/>
    <property type="project" value="TreeGrafter"/>
</dbReference>
<dbReference type="SMART" id="SM00344">
    <property type="entry name" value="HTH_ASNC"/>
    <property type="match status" value="1"/>
</dbReference>
<dbReference type="EMBL" id="FRFE01000001">
    <property type="protein sequence ID" value="SHO43051.1"/>
    <property type="molecule type" value="Genomic_DNA"/>
</dbReference>
<dbReference type="PANTHER" id="PTHR30154:SF34">
    <property type="entry name" value="TRANSCRIPTIONAL REGULATOR AZLB"/>
    <property type="match status" value="1"/>
</dbReference>
<keyword evidence="1" id="KW-0805">Transcription regulation</keyword>
<dbReference type="InterPro" id="IPR036388">
    <property type="entry name" value="WH-like_DNA-bd_sf"/>
</dbReference>
<dbReference type="SUPFAM" id="SSF46785">
    <property type="entry name" value="Winged helix' DNA-binding domain"/>
    <property type="match status" value="1"/>
</dbReference>
<keyword evidence="3" id="KW-0804">Transcription</keyword>
<dbReference type="Pfam" id="PF01037">
    <property type="entry name" value="AsnC_trans_reg"/>
    <property type="match status" value="1"/>
</dbReference>
<gene>
    <name evidence="5" type="ORF">SAMN02745220_00269</name>
</gene>
<dbReference type="Gene3D" id="3.30.70.920">
    <property type="match status" value="1"/>
</dbReference>
<dbReference type="Pfam" id="PF13412">
    <property type="entry name" value="HTH_24"/>
    <property type="match status" value="1"/>
</dbReference>
<dbReference type="InterPro" id="IPR019888">
    <property type="entry name" value="Tscrpt_reg_AsnC-like"/>
</dbReference>
<dbReference type="CDD" id="cd00090">
    <property type="entry name" value="HTH_ARSR"/>
    <property type="match status" value="1"/>
</dbReference>
<accession>A0A1M7XWC2</accession>
<name>A0A1M7XWC2_9BACT</name>
<organism evidence="5 6">
    <name type="scientific">Desulfopila aestuarii DSM 18488</name>
    <dbReference type="NCBI Taxonomy" id="1121416"/>
    <lineage>
        <taxon>Bacteria</taxon>
        <taxon>Pseudomonadati</taxon>
        <taxon>Thermodesulfobacteriota</taxon>
        <taxon>Desulfobulbia</taxon>
        <taxon>Desulfobulbales</taxon>
        <taxon>Desulfocapsaceae</taxon>
        <taxon>Desulfopila</taxon>
    </lineage>
</organism>
<dbReference type="GO" id="GO:0043565">
    <property type="term" value="F:sequence-specific DNA binding"/>
    <property type="evidence" value="ECO:0007669"/>
    <property type="project" value="InterPro"/>
</dbReference>
<dbReference type="InterPro" id="IPR036390">
    <property type="entry name" value="WH_DNA-bd_sf"/>
</dbReference>
<dbReference type="Proteomes" id="UP000184603">
    <property type="component" value="Unassembled WGS sequence"/>
</dbReference>
<sequence length="164" mass="18403">MPLRKNEMSKKNTIDPTDRHIIELLQEDGRLSNTVIARRLGISETTVRNRLNRLIAEGIIQIVAVSNPLKIGYEAVGILKIRTDIKKLDAVIEALHKIKAVWFAVQTTGEADIHAEFVAPSIEALNTLLYQQIYTIDGVLSAEVSLILNYLKREYNWGVAGEPE</sequence>
<dbReference type="GO" id="GO:0006355">
    <property type="term" value="P:regulation of DNA-templated transcription"/>
    <property type="evidence" value="ECO:0007669"/>
    <property type="project" value="UniProtKB-ARBA"/>
</dbReference>
<dbReference type="AlphaFoldDB" id="A0A1M7XWC2"/>